<evidence type="ECO:0000256" key="4">
    <source>
        <dbReference type="SAM" id="MobiDB-lite"/>
    </source>
</evidence>
<dbReference type="NCBIfam" id="TIGR01265">
    <property type="entry name" value="tyr_nico_aTase"/>
    <property type="match status" value="1"/>
</dbReference>
<dbReference type="PANTHER" id="PTHR45744:SF36">
    <property type="entry name" value="AMINOTRANSFERASE CLASS I_CLASSII DOMAIN-CONTAINING PROTEIN"/>
    <property type="match status" value="1"/>
</dbReference>
<feature type="domain" description="Aminotransferase class I/classII large" evidence="5">
    <location>
        <begin position="962"/>
        <end position="1274"/>
    </location>
</feature>
<dbReference type="PROSITE" id="PS00105">
    <property type="entry name" value="AA_TRANSFER_CLASS_1"/>
    <property type="match status" value="1"/>
</dbReference>
<dbReference type="EMBL" id="OIVN01004972">
    <property type="protein sequence ID" value="SPD20219.1"/>
    <property type="molecule type" value="Genomic_DNA"/>
</dbReference>
<dbReference type="GO" id="GO:0006572">
    <property type="term" value="P:L-tyrosine catabolic process"/>
    <property type="evidence" value="ECO:0007669"/>
    <property type="project" value="TreeGrafter"/>
</dbReference>
<dbReference type="InterPro" id="IPR015422">
    <property type="entry name" value="PyrdxlP-dep_Trfase_small"/>
</dbReference>
<dbReference type="InterPro" id="IPR004839">
    <property type="entry name" value="Aminotransferase_I/II_large"/>
</dbReference>
<evidence type="ECO:0000256" key="2">
    <source>
        <dbReference type="ARBA" id="ARBA00007441"/>
    </source>
</evidence>
<feature type="domain" description="GAG-pre-integrase" evidence="7">
    <location>
        <begin position="292"/>
        <end position="345"/>
    </location>
</feature>
<protein>
    <recommendedName>
        <fullName evidence="9">Aminotransferase class I/classII domain-containing protein</fullName>
    </recommendedName>
</protein>
<evidence type="ECO:0000259" key="5">
    <source>
        <dbReference type="Pfam" id="PF00155"/>
    </source>
</evidence>
<name>A0A2N9I867_FAGSY</name>
<gene>
    <name evidence="8" type="ORF">FSB_LOCUS48101</name>
</gene>
<reference evidence="8" key="1">
    <citation type="submission" date="2018-02" db="EMBL/GenBank/DDBJ databases">
        <authorList>
            <person name="Cohen D.B."/>
            <person name="Kent A.D."/>
        </authorList>
    </citation>
    <scope>NUCLEOTIDE SEQUENCE</scope>
</reference>
<dbReference type="SUPFAM" id="SSF56672">
    <property type="entry name" value="DNA/RNA polymerases"/>
    <property type="match status" value="1"/>
</dbReference>
<evidence type="ECO:0000256" key="3">
    <source>
        <dbReference type="ARBA" id="ARBA00022898"/>
    </source>
</evidence>
<feature type="region of interest" description="Disordered" evidence="4">
    <location>
        <begin position="465"/>
        <end position="514"/>
    </location>
</feature>
<dbReference type="InterPro" id="IPR005958">
    <property type="entry name" value="TyrNic_aminoTrfase"/>
</dbReference>
<dbReference type="PANTHER" id="PTHR45744">
    <property type="entry name" value="TYROSINE AMINOTRANSFERASE"/>
    <property type="match status" value="1"/>
</dbReference>
<proteinExistence type="inferred from homology"/>
<dbReference type="Gene3D" id="3.90.1150.10">
    <property type="entry name" value="Aspartate Aminotransferase, domain 1"/>
    <property type="match status" value="2"/>
</dbReference>
<dbReference type="CDD" id="cd00609">
    <property type="entry name" value="AAT_like"/>
    <property type="match status" value="1"/>
</dbReference>
<feature type="domain" description="Reverse transcriptase Ty1/copia-type" evidence="6">
    <location>
        <begin position="549"/>
        <end position="790"/>
    </location>
</feature>
<evidence type="ECO:0000256" key="1">
    <source>
        <dbReference type="ARBA" id="ARBA00001933"/>
    </source>
</evidence>
<dbReference type="GO" id="GO:0004838">
    <property type="term" value="F:L-tyrosine-2-oxoglutarate transaminase activity"/>
    <property type="evidence" value="ECO:0007669"/>
    <property type="project" value="TreeGrafter"/>
</dbReference>
<dbReference type="Gene3D" id="3.40.640.10">
    <property type="entry name" value="Type I PLP-dependent aspartate aminotransferase-like (Major domain)"/>
    <property type="match status" value="2"/>
</dbReference>
<dbReference type="FunFam" id="3.90.1150.10:FF:000040">
    <property type="entry name" value="Tyrosine aminotransferase"/>
    <property type="match status" value="1"/>
</dbReference>
<evidence type="ECO:0000259" key="7">
    <source>
        <dbReference type="Pfam" id="PF13976"/>
    </source>
</evidence>
<dbReference type="GO" id="GO:0030170">
    <property type="term" value="F:pyridoxal phosphate binding"/>
    <property type="evidence" value="ECO:0007669"/>
    <property type="project" value="InterPro"/>
</dbReference>
<accession>A0A2N9I867</accession>
<dbReference type="InterPro" id="IPR015424">
    <property type="entry name" value="PyrdxlP-dep_Trfase"/>
</dbReference>
<dbReference type="Pfam" id="PF00155">
    <property type="entry name" value="Aminotran_1_2"/>
    <property type="match status" value="1"/>
</dbReference>
<dbReference type="InterPro" id="IPR013103">
    <property type="entry name" value="RVT_2"/>
</dbReference>
<evidence type="ECO:0000259" key="6">
    <source>
        <dbReference type="Pfam" id="PF07727"/>
    </source>
</evidence>
<dbReference type="InterPro" id="IPR025724">
    <property type="entry name" value="GAG-pre-integrase_dom"/>
</dbReference>
<dbReference type="CDD" id="cd09272">
    <property type="entry name" value="RNase_HI_RT_Ty1"/>
    <property type="match status" value="1"/>
</dbReference>
<dbReference type="SUPFAM" id="SSF53383">
    <property type="entry name" value="PLP-dependent transferases"/>
    <property type="match status" value="1"/>
</dbReference>
<evidence type="ECO:0000313" key="8">
    <source>
        <dbReference type="EMBL" id="SPD20219.1"/>
    </source>
</evidence>
<evidence type="ECO:0008006" key="9">
    <source>
        <dbReference type="Google" id="ProtNLM"/>
    </source>
</evidence>
<dbReference type="InterPro" id="IPR004838">
    <property type="entry name" value="NHTrfase_class1_PyrdxlP-BS"/>
</dbReference>
<dbReference type="Pfam" id="PF07727">
    <property type="entry name" value="RVT_2"/>
    <property type="match status" value="1"/>
</dbReference>
<keyword evidence="3" id="KW-0663">Pyridoxal phosphate</keyword>
<dbReference type="Pfam" id="PF13976">
    <property type="entry name" value="gag_pre-integrs"/>
    <property type="match status" value="1"/>
</dbReference>
<comment type="cofactor">
    <cofactor evidence="1">
        <name>pyridoxal 5'-phosphate</name>
        <dbReference type="ChEBI" id="CHEBI:597326"/>
    </cofactor>
</comment>
<comment type="similarity">
    <text evidence="2">Belongs to the class-I pyridoxal-phosphate-dependent aminotransferase family.</text>
</comment>
<feature type="compositionally biased region" description="Low complexity" evidence="4">
    <location>
        <begin position="479"/>
        <end position="493"/>
    </location>
</feature>
<organism evidence="8">
    <name type="scientific">Fagus sylvatica</name>
    <name type="common">Beechnut</name>
    <dbReference type="NCBI Taxonomy" id="28930"/>
    <lineage>
        <taxon>Eukaryota</taxon>
        <taxon>Viridiplantae</taxon>
        <taxon>Streptophyta</taxon>
        <taxon>Embryophyta</taxon>
        <taxon>Tracheophyta</taxon>
        <taxon>Spermatophyta</taxon>
        <taxon>Magnoliopsida</taxon>
        <taxon>eudicotyledons</taxon>
        <taxon>Gunneridae</taxon>
        <taxon>Pentapetalae</taxon>
        <taxon>rosids</taxon>
        <taxon>fabids</taxon>
        <taxon>Fagales</taxon>
        <taxon>Fagaceae</taxon>
        <taxon>Fagus</taxon>
    </lineage>
</organism>
<dbReference type="InterPro" id="IPR015421">
    <property type="entry name" value="PyrdxlP-dep_Trfase_major"/>
</dbReference>
<dbReference type="InterPro" id="IPR043502">
    <property type="entry name" value="DNA/RNA_pol_sf"/>
</dbReference>
<sequence>MENGAKTWNFWGNNEEAPSRTSVRAILMKIMGSIDKDDPRPTVPLGHGDPSPFPSFRTTTVAEDAIVDAVRSAKFNSYPPTNGIVPARRAIALISKCFVQSSSFLALFRCLNHLRFNSAAKVRIPMCPLPSKVEQSPKTHCLRRNFLSRIPIETPPPPLESSLEDDLSRAKIAAIRRRTRRSKNLPAVTPFQAPPRLAAVLATCQSPSTPHQLEDIITQALIRAGNASSSSTLSVLPANGSTMLVRSIGTVSTSKLSISDVFHDPRTGQELGTGRRIGRLFEISSLRLPATGVSAATSSSPSLSLWHSRLGHASSSRVQQLVSRGLLGPVSKDNFDCVSCQLGKQPALPFQNSTSQQNGRAERKLDTSLNCSCSPLVFQSSCTLLGRSCSHCYPMPSIVFQAQPFLIRLLMSAFLDLHLSINISDPLALPVSSFFSLMNTTNSSLVLAFVFLGYDLFPEVSTPSPELFPPSPEVSTSISQTESSDHSSGSSSDEMPHSLSESPAPAPSKDPNLQPHFVVPLGPHSYREASSNPLWQAAMTEELDALSRNRTWDLVDLPPDKSMVGCKWVFKIKTRSDGFIERYKARLVAKGFTQEYGIDYEKTFAPVARLSSVRTLLAIAASRQWKLFQMDVKNAFLNGDLSEEVYMQPPPGLSHPPDKVCRLRRALYGLKQAPRAWFAKFNSTVSQLGFSISSYDSALFLRRTGKGTILLLLYVDDMIITGDDLSGIQELKAFLSQNFEMKDLGHFSYFLGLEITSSDDGFYLTQAKYTSDLLSRAGLTDHKILDTPIELNAHLTPSSGELLPDPTFYRQLVGSLVYLTVTRPDISYAVHQVSQFMSAPRSTHYAAILRILRYLKGTLFHSLHFSAQSPLTLRAYSDADWAGDPTDRRSTTGYCFLLGSSLISWRSKKQSVVARSSTEAEYRALADTTSELLSCDGFPPVDLYFLSRSASRHFYHVTSHWTAIADYLSRDLPYTLSQDEVFLTIGCIQAIDITLTVLACPGANILLPRPCFPYYDAHAAFLNLEVRYFDLNPEKGWEVDIESLEAIADENTVAMVIINPGNPCGSVYTHQHLKKIAETARKLGIMVIADEVYHHLTFGTNPFVPMGVFGSIVPVITVGSISKRWLVPGWRLGWIVTNDPNGILRKSGVVERIIGRLSMTPDPPTFIQGAVPQILEKTGEDFFTKTIDILREVASICYDRIIEIPCITCPHKPEGSMFVMVKLDPSLLEDINDDMDFCLKLAIEESVIVLPGMAVGMTNWLRITFAVEPSALEDGFGRIKAFCQRHAKKQ</sequence>